<keyword evidence="2" id="KW-1185">Reference proteome</keyword>
<dbReference type="STRING" id="1441095.AM592_20010"/>
<evidence type="ECO:0008006" key="3">
    <source>
        <dbReference type="Google" id="ProtNLM"/>
    </source>
</evidence>
<dbReference type="Pfam" id="PF04294">
    <property type="entry name" value="VanW"/>
    <property type="match status" value="1"/>
</dbReference>
<protein>
    <recommendedName>
        <fullName evidence="3">Peptidoglycan binding domain-containing protein</fullName>
    </recommendedName>
</protein>
<dbReference type="AlphaFoldDB" id="A0A0M4FK03"/>
<dbReference type="RefSeq" id="WP_053605414.1">
    <property type="nucleotide sequence ID" value="NZ_CP012600.1"/>
</dbReference>
<evidence type="ECO:0000313" key="1">
    <source>
        <dbReference type="EMBL" id="ALC83561.1"/>
    </source>
</evidence>
<dbReference type="PATRIC" id="fig|1441095.3.peg.4428"/>
<dbReference type="InterPro" id="IPR007391">
    <property type="entry name" value="Vancomycin_resist_VanW"/>
</dbReference>
<dbReference type="PANTHER" id="PTHR35788:SF1">
    <property type="entry name" value="EXPORTED PROTEIN"/>
    <property type="match status" value="1"/>
</dbReference>
<dbReference type="InterPro" id="IPR052913">
    <property type="entry name" value="Glycopeptide_resist_protein"/>
</dbReference>
<dbReference type="OrthoDB" id="9813301at2"/>
<sequence>MRLAWIAGLLLMVHQMNTPDNLTISHQGQTVAIVNRADLTTPLFGVPIIDENKYNQFIETLNQKIYHEPVNAVLNDHGGIVPGEAGYKLYRKKFREEFTSYLYANGSKELDVPLLPINPKVDSELLSHIRIQKIGQYVTYFNKNNKNRTHNIILAVDAINNSVVFPGEKFSFNQVVGKRTESKGYMRAPVIVKGEMAEDIGGGICQVSSTLFNAIDSAGVQITQRYSHSKKVPYVPPGRDATVSWYGPDFSFKNIYNQPILIRAKTIGGMVVIGIYSSDVINYKPRKISSQN</sequence>
<gene>
    <name evidence="1" type="ORF">AM592_20010</name>
</gene>
<reference evidence="1 2" key="2">
    <citation type="journal article" date="2016" name="Int. J. Syst. Evol. Microbiol.">
        <title>Bacillus gobiensis sp. nov., isolated from a soil sample.</title>
        <authorList>
            <person name="Liu B."/>
            <person name="Liu G.H."/>
            <person name="Cetin S."/>
            <person name="Schumann P."/>
            <person name="Pan Z.Z."/>
            <person name="Chen Q.Q."/>
        </authorList>
    </citation>
    <scope>NUCLEOTIDE SEQUENCE [LARGE SCALE GENOMIC DNA]</scope>
    <source>
        <strain evidence="1 2">FJAT-4402</strain>
    </source>
</reference>
<evidence type="ECO:0000313" key="2">
    <source>
        <dbReference type="Proteomes" id="UP000067625"/>
    </source>
</evidence>
<proteinExistence type="predicted"/>
<reference evidence="2" key="1">
    <citation type="submission" date="2015-08" db="EMBL/GenBank/DDBJ databases">
        <title>Genome sequencing project for genomic taxonomy and phylogenomics of Bacillus-like bacteria.</title>
        <authorList>
            <person name="Liu B."/>
            <person name="Wang J."/>
            <person name="Zhu Y."/>
            <person name="Liu G."/>
            <person name="Chen Q."/>
            <person name="Chen Z."/>
            <person name="Lan J."/>
            <person name="Che J."/>
            <person name="Ge C."/>
            <person name="Shi H."/>
            <person name="Pan Z."/>
            <person name="Liu X."/>
        </authorList>
    </citation>
    <scope>NUCLEOTIDE SEQUENCE [LARGE SCALE GENOMIC DNA]</scope>
    <source>
        <strain evidence="2">FJAT-4402</strain>
    </source>
</reference>
<dbReference type="PANTHER" id="PTHR35788">
    <property type="entry name" value="EXPORTED PROTEIN-RELATED"/>
    <property type="match status" value="1"/>
</dbReference>
<dbReference type="Proteomes" id="UP000067625">
    <property type="component" value="Chromosome"/>
</dbReference>
<organism evidence="1 2">
    <name type="scientific">Bacillus gobiensis</name>
    <dbReference type="NCBI Taxonomy" id="1441095"/>
    <lineage>
        <taxon>Bacteria</taxon>
        <taxon>Bacillati</taxon>
        <taxon>Bacillota</taxon>
        <taxon>Bacilli</taxon>
        <taxon>Bacillales</taxon>
        <taxon>Bacillaceae</taxon>
        <taxon>Bacillus</taxon>
    </lineage>
</organism>
<dbReference type="EMBL" id="CP012600">
    <property type="protein sequence ID" value="ALC83561.1"/>
    <property type="molecule type" value="Genomic_DNA"/>
</dbReference>
<name>A0A0M4FK03_9BACI</name>
<accession>A0A0M4FK03</accession>